<protein>
    <submittedName>
        <fullName evidence="4 5">Uncharacterized protein LOC112816888 isoform X1</fullName>
    </submittedName>
</protein>
<proteinExistence type="predicted"/>
<dbReference type="PANTHER" id="PTHR37680">
    <property type="entry name" value="C130050O18RIK PROTEIN"/>
    <property type="match status" value="1"/>
</dbReference>
<evidence type="ECO:0000256" key="2">
    <source>
        <dbReference type="SAM" id="Phobius"/>
    </source>
</evidence>
<dbReference type="GeneID" id="112816888"/>
<feature type="transmembrane region" description="Helical" evidence="2">
    <location>
        <begin position="149"/>
        <end position="166"/>
    </location>
</feature>
<keyword evidence="2" id="KW-1133">Transmembrane helix</keyword>
<organism evidence="3 4">
    <name type="scientific">Callorhinus ursinus</name>
    <name type="common">Northern fur seal</name>
    <dbReference type="NCBI Taxonomy" id="34884"/>
    <lineage>
        <taxon>Eukaryota</taxon>
        <taxon>Metazoa</taxon>
        <taxon>Chordata</taxon>
        <taxon>Craniata</taxon>
        <taxon>Vertebrata</taxon>
        <taxon>Euteleostomi</taxon>
        <taxon>Mammalia</taxon>
        <taxon>Eutheria</taxon>
        <taxon>Laurasiatheria</taxon>
        <taxon>Carnivora</taxon>
        <taxon>Caniformia</taxon>
        <taxon>Pinnipedia</taxon>
        <taxon>Otariidae</taxon>
        <taxon>Callorhinus</taxon>
    </lineage>
</organism>
<dbReference type="AlphaFoldDB" id="A0A3Q7PTZ0"/>
<feature type="transmembrane region" description="Helical" evidence="2">
    <location>
        <begin position="277"/>
        <end position="302"/>
    </location>
</feature>
<evidence type="ECO:0000313" key="5">
    <source>
        <dbReference type="RefSeq" id="XP_025719437.1"/>
    </source>
</evidence>
<dbReference type="Proteomes" id="UP000286641">
    <property type="component" value="Unplaced"/>
</dbReference>
<reference key="1">
    <citation type="submission" date="2019-01" db="UniProtKB">
        <authorList>
            <consortium name="RefSeq"/>
        </authorList>
    </citation>
    <scope>IDENTIFICATION</scope>
    <source>
        <tissue evidence="5">Blood</tissue>
    </source>
</reference>
<gene>
    <name evidence="4 5" type="primary">LOC112816888</name>
</gene>
<feature type="region of interest" description="Disordered" evidence="1">
    <location>
        <begin position="1"/>
        <end position="80"/>
    </location>
</feature>
<keyword evidence="2" id="KW-0812">Transmembrane</keyword>
<dbReference type="SUPFAM" id="SSF81321">
    <property type="entry name" value="Family A G protein-coupled receptor-like"/>
    <property type="match status" value="1"/>
</dbReference>
<feature type="transmembrane region" description="Helical" evidence="2">
    <location>
        <begin position="186"/>
        <end position="208"/>
    </location>
</feature>
<evidence type="ECO:0000313" key="3">
    <source>
        <dbReference type="Proteomes" id="UP000286641"/>
    </source>
</evidence>
<keyword evidence="2" id="KW-0472">Membrane</keyword>
<feature type="transmembrane region" description="Helical" evidence="2">
    <location>
        <begin position="114"/>
        <end position="137"/>
    </location>
</feature>
<dbReference type="Gene3D" id="1.20.1070.10">
    <property type="entry name" value="Rhodopsin 7-helix transmembrane proteins"/>
    <property type="match status" value="1"/>
</dbReference>
<reference evidence="4" key="2">
    <citation type="submission" date="2025-04" db="UniProtKB">
        <authorList>
            <consortium name="RefSeq"/>
        </authorList>
    </citation>
    <scope>IDENTIFICATION</scope>
    <source>
        <tissue evidence="4">Blood</tissue>
    </source>
</reference>
<keyword evidence="3" id="KW-1185">Reference proteome</keyword>
<sequence length="410" mass="44875">MAARQGPLSRQGRPLCEEQAAPAPGRIGRSCVSQREVIFPKTHRRHSERFRNSRPRTTRKERRQTPGTGPPQKQYGSDTAEMSSHNMSWVRYPSHVSTAVEDVITAQSIVSRCLHVYMALCVPLSLAAGLFNLTTFIKGRARQGGLDAFLSDLTVTHVLVTLLSLTTVSRPDYMVTTNLGCAVLSFLANVCYFNGQYVQLVMLFAFLLQGSAPCLRTATKAAQRPVESLAVIGGCAFCSSLGLAALLGTSGELSRSTLCQVDPLTAWPEYEIVKVSLGFGLALVLKLVFFILLLVQLAWRAAAPQRDAASTPRVVLATALTTFACRLPYNIALLQRARLKLQRDIGSPRDELLMSLAELVLFGESGVNSLATLFLHRPCRLALLSVPERLTRWCRKGEPSDSFSLKRVGG</sequence>
<dbReference type="RefSeq" id="XP_025719437.1">
    <property type="nucleotide sequence ID" value="XM_025863652.1"/>
</dbReference>
<accession>A0A3Q7PTZ0</accession>
<feature type="transmembrane region" description="Helical" evidence="2">
    <location>
        <begin position="229"/>
        <end position="248"/>
    </location>
</feature>
<evidence type="ECO:0000256" key="1">
    <source>
        <dbReference type="SAM" id="MobiDB-lite"/>
    </source>
</evidence>
<dbReference type="PANTHER" id="PTHR37680:SF1">
    <property type="entry name" value="C130050O18RIK PROTEIN"/>
    <property type="match status" value="1"/>
</dbReference>
<feature type="compositionally biased region" description="Basic residues" evidence="1">
    <location>
        <begin position="41"/>
        <end position="62"/>
    </location>
</feature>
<dbReference type="RefSeq" id="XP_025719436.1">
    <property type="nucleotide sequence ID" value="XM_025863651.1"/>
</dbReference>
<name>A0A3Q7PTZ0_CALUR</name>
<evidence type="ECO:0000313" key="4">
    <source>
        <dbReference type="RefSeq" id="XP_025719436.1"/>
    </source>
</evidence>